<organism evidence="1 2">
    <name type="scientific">Burkholderia cepacia</name>
    <name type="common">Pseudomonas cepacia</name>
    <dbReference type="NCBI Taxonomy" id="292"/>
    <lineage>
        <taxon>Bacteria</taxon>
        <taxon>Pseudomonadati</taxon>
        <taxon>Pseudomonadota</taxon>
        <taxon>Betaproteobacteria</taxon>
        <taxon>Burkholderiales</taxon>
        <taxon>Burkholderiaceae</taxon>
        <taxon>Burkholderia</taxon>
        <taxon>Burkholderia cepacia complex</taxon>
    </lineage>
</organism>
<name>A0AAQ0FFG5_BURCE</name>
<reference evidence="1 2" key="1">
    <citation type="submission" date="2018-06" db="EMBL/GenBank/DDBJ databases">
        <title>Towards the identification of Burkholderia cepacia strain which caused fatal septicemia.</title>
        <authorList>
            <person name="Bui L.A.T."/>
            <person name="Zakharova I.B."/>
            <person name="Shpak I.M."/>
            <person name="Teteryatnikova N."/>
            <person name="Ustinov D.V."/>
            <person name="Kuzyutina Y.A."/>
            <person name="Nguyen H.N."/>
            <person name="Antonov A.S."/>
            <person name="Avdyusheva E.F."/>
            <person name="Victorov D.V."/>
        </authorList>
    </citation>
    <scope>NUCLEOTIDE SEQUENCE [LARGE SCALE GENOMIC DNA]</scope>
    <source>
        <strain evidence="1 2">PT02</strain>
    </source>
</reference>
<accession>A0AAQ0FFG5</accession>
<dbReference type="EMBL" id="QLUZ01000005">
    <property type="protein sequence ID" value="RAQ11727.1"/>
    <property type="molecule type" value="Genomic_DNA"/>
</dbReference>
<evidence type="ECO:0000313" key="2">
    <source>
        <dbReference type="Proteomes" id="UP000248899"/>
    </source>
</evidence>
<proteinExistence type="predicted"/>
<comment type="caution">
    <text evidence="1">The sequence shown here is derived from an EMBL/GenBank/DDBJ whole genome shotgun (WGS) entry which is preliminary data.</text>
</comment>
<gene>
    <name evidence="1" type="ORF">DPR02_10465</name>
</gene>
<sequence>MHAFRRLGAIGSAFAGAAPLSAGLSLGQILPLMADVPLTGAVAGLVKRRALADESKGTAVISAAEVSANT</sequence>
<dbReference type="Proteomes" id="UP000248899">
    <property type="component" value="Unassembled WGS sequence"/>
</dbReference>
<evidence type="ECO:0000313" key="1">
    <source>
        <dbReference type="EMBL" id="RAQ11727.1"/>
    </source>
</evidence>
<dbReference type="AlphaFoldDB" id="A0AAQ0FFG5"/>
<protein>
    <submittedName>
        <fullName evidence="1">Uncharacterized protein</fullName>
    </submittedName>
</protein>